<evidence type="ECO:0000313" key="4">
    <source>
        <dbReference type="EMBL" id="EHK97531.1"/>
    </source>
</evidence>
<feature type="compositionally biased region" description="Acidic residues" evidence="3">
    <location>
        <begin position="493"/>
        <end position="507"/>
    </location>
</feature>
<keyword evidence="2" id="KW-0067">ATP-binding</keyword>
<dbReference type="CDD" id="cd10232">
    <property type="entry name" value="ASKHA_NBD_HSP70_ScSsz1p-like"/>
    <property type="match status" value="1"/>
</dbReference>
<dbReference type="Pfam" id="PF00012">
    <property type="entry name" value="HSP70"/>
    <property type="match status" value="1"/>
</dbReference>
<comment type="caution">
    <text evidence="4">The sequence shown here is derived from an EMBL/GenBank/DDBJ whole genome shotgun (WGS) entry which is preliminary data.</text>
</comment>
<evidence type="ECO:0000256" key="3">
    <source>
        <dbReference type="SAM" id="MobiDB-lite"/>
    </source>
</evidence>
<dbReference type="AlphaFoldDB" id="H0EV89"/>
<dbReference type="Gene3D" id="3.30.30.30">
    <property type="match status" value="1"/>
</dbReference>
<dbReference type="GO" id="GO:0005634">
    <property type="term" value="C:nucleus"/>
    <property type="evidence" value="ECO:0007669"/>
    <property type="project" value="TreeGrafter"/>
</dbReference>
<dbReference type="FunFam" id="3.30.30.30:FF:000009">
    <property type="entry name" value="Heat shock protein Hsp70"/>
    <property type="match status" value="1"/>
</dbReference>
<organism evidence="4 5">
    <name type="scientific">Glarea lozoyensis (strain ATCC 74030 / MF5533)</name>
    <dbReference type="NCBI Taxonomy" id="1104152"/>
    <lineage>
        <taxon>Eukaryota</taxon>
        <taxon>Fungi</taxon>
        <taxon>Dikarya</taxon>
        <taxon>Ascomycota</taxon>
        <taxon>Pezizomycotina</taxon>
        <taxon>Leotiomycetes</taxon>
        <taxon>Helotiales</taxon>
        <taxon>Helotiaceae</taxon>
        <taxon>Glarea</taxon>
    </lineage>
</organism>
<dbReference type="OrthoDB" id="29851at2759"/>
<dbReference type="Proteomes" id="UP000005446">
    <property type="component" value="Unassembled WGS sequence"/>
</dbReference>
<feature type="compositionally biased region" description="Basic and acidic residues" evidence="3">
    <location>
        <begin position="479"/>
        <end position="492"/>
    </location>
</feature>
<dbReference type="GO" id="GO:0005829">
    <property type="term" value="C:cytosol"/>
    <property type="evidence" value="ECO:0007669"/>
    <property type="project" value="TreeGrafter"/>
</dbReference>
<evidence type="ECO:0000313" key="5">
    <source>
        <dbReference type="Proteomes" id="UP000005446"/>
    </source>
</evidence>
<dbReference type="InterPro" id="IPR013126">
    <property type="entry name" value="Hsp_70_fam"/>
</dbReference>
<dbReference type="GO" id="GO:0005524">
    <property type="term" value="F:ATP binding"/>
    <property type="evidence" value="ECO:0007669"/>
    <property type="project" value="UniProtKB-KW"/>
</dbReference>
<evidence type="ECO:0000256" key="2">
    <source>
        <dbReference type="ARBA" id="ARBA00022840"/>
    </source>
</evidence>
<protein>
    <submittedName>
        <fullName evidence="4">Putative Ribosome-associated complex subunit SSZ1</fullName>
    </submittedName>
</protein>
<dbReference type="InParanoid" id="H0EV89"/>
<dbReference type="HOGENOM" id="CLU_005965_0_3_1"/>
<proteinExistence type="predicted"/>
<dbReference type="GO" id="GO:0140662">
    <property type="term" value="F:ATP-dependent protein folding chaperone"/>
    <property type="evidence" value="ECO:0007669"/>
    <property type="project" value="InterPro"/>
</dbReference>
<dbReference type="Gene3D" id="3.90.640.10">
    <property type="entry name" value="Actin, Chain A, domain 4"/>
    <property type="match status" value="1"/>
</dbReference>
<evidence type="ECO:0000256" key="1">
    <source>
        <dbReference type="ARBA" id="ARBA00022741"/>
    </source>
</evidence>
<dbReference type="InterPro" id="IPR043129">
    <property type="entry name" value="ATPase_NBD"/>
</dbReference>
<feature type="region of interest" description="Disordered" evidence="3">
    <location>
        <begin position="477"/>
        <end position="516"/>
    </location>
</feature>
<dbReference type="PRINTS" id="PR00301">
    <property type="entry name" value="HEATSHOCK70"/>
</dbReference>
<accession>H0EV89</accession>
<dbReference type="FunFam" id="3.90.640.10:FF:000023">
    <property type="entry name" value="Hsp70 chaperone (BiP)"/>
    <property type="match status" value="1"/>
</dbReference>
<gene>
    <name evidence="4" type="ORF">M7I_6684</name>
</gene>
<name>H0EV89_GLAL7</name>
<dbReference type="EMBL" id="AGUE01000189">
    <property type="protein sequence ID" value="EHK97531.1"/>
    <property type="molecule type" value="Genomic_DNA"/>
</dbReference>
<dbReference type="PANTHER" id="PTHR45639">
    <property type="entry name" value="HSC70CB, ISOFORM G-RELATED"/>
    <property type="match status" value="1"/>
</dbReference>
<keyword evidence="1" id="KW-0547">Nucleotide-binding</keyword>
<keyword evidence="5" id="KW-1185">Reference proteome</keyword>
<dbReference type="FunCoup" id="H0EV89">
    <property type="interactions" value="298"/>
</dbReference>
<dbReference type="PANTHER" id="PTHR45639:SF32">
    <property type="entry name" value="HEAT SHOCK PROTEIN PDR13"/>
    <property type="match status" value="1"/>
</dbReference>
<dbReference type="SUPFAM" id="SSF53067">
    <property type="entry name" value="Actin-like ATPase domain"/>
    <property type="match status" value="2"/>
</dbReference>
<dbReference type="Gene3D" id="3.30.420.40">
    <property type="match status" value="2"/>
</dbReference>
<sequence length="565" mass="60222">MSAEGSASAPAGRHAIGISFGNSNSSIAITSGDDKAEVIANEDGDRQIPSILSYVDGEEYNGQQAKQQLIRNSGNTVAYFRDFLGQEFKSIDPTHCHASAHPQEHEGTIAFTIQDKEGDEKSTVTVSEVATRHFRRLKQSASDFSGKEVTSAVITIPTNFSEKQKDALIKAAADAGIEVLQLIHEPIAALLAYDARPESKVSDKNVVVVDLGGTRSDVAVIASRGGMYTILATAHDYEFAGVHLDKVLQDHFSKEFIKWNSIDPRENARSLAKLKLEAEATKRALSIGTNANFSVESLAEGIDFSSTINRLRYETIARKVFDGFNRLVEGVVKKAGLDVLDIDEVILSGGTSHTPKIASNFQAIFPDSTTVLAPSTTATAVNPSELQARGAALQASLIQEFESEDIEQSTHPAVTTVKHLSKAIGVLSISGDGAKGVFSPIITAETAVPARRTVHVAAPKEGGDVLIKIVEGGSHIKVTKPEPKAKENGTKDDSDDSDEDSDDEPEEQREKVWKTGSVLAEAAVKGTKKGSKIEVMVNVAQDLAVTITAREVGAKGGVKGNLTAP</sequence>
<reference evidence="4 5" key="1">
    <citation type="journal article" date="2012" name="Eukaryot. Cell">
        <title>Genome sequence of the fungus Glarea lozoyensis: the first genome sequence of a species from the Helotiaceae family.</title>
        <authorList>
            <person name="Youssar L."/>
            <person name="Gruening B.A."/>
            <person name="Erxleben A."/>
            <person name="Guenther S."/>
            <person name="Huettel W."/>
        </authorList>
    </citation>
    <scope>NUCLEOTIDE SEQUENCE [LARGE SCALE GENOMIC DNA]</scope>
    <source>
        <strain evidence="5">ATCC 74030 / MF5533</strain>
    </source>
</reference>